<dbReference type="InterPro" id="IPR058240">
    <property type="entry name" value="rSAM_sf"/>
</dbReference>
<evidence type="ECO:0000256" key="1">
    <source>
        <dbReference type="ARBA" id="ARBA00001966"/>
    </source>
</evidence>
<dbReference type="InterPro" id="IPR034466">
    <property type="entry name" value="Methyltransferase_Class_B"/>
</dbReference>
<dbReference type="Gene3D" id="3.40.50.280">
    <property type="entry name" value="Cobalamin-binding domain"/>
    <property type="match status" value="1"/>
</dbReference>
<keyword evidence="11" id="KW-1185">Reference proteome</keyword>
<keyword evidence="7" id="KW-0411">Iron-sulfur</keyword>
<evidence type="ECO:0000259" key="9">
    <source>
        <dbReference type="PROSITE" id="PS51918"/>
    </source>
</evidence>
<dbReference type="PROSITE" id="PS51918">
    <property type="entry name" value="RADICAL_SAM"/>
    <property type="match status" value="1"/>
</dbReference>
<dbReference type="InterPro" id="IPR051198">
    <property type="entry name" value="BchE-like"/>
</dbReference>
<dbReference type="InterPro" id="IPR006638">
    <property type="entry name" value="Elp3/MiaA/NifB-like_rSAM"/>
</dbReference>
<dbReference type="EMBL" id="JJMM01000002">
    <property type="protein sequence ID" value="KDR96620.1"/>
    <property type="molecule type" value="Genomic_DNA"/>
</dbReference>
<keyword evidence="4" id="KW-0949">S-adenosyl-L-methionine</keyword>
<sequence length="448" mass="51858">MRITLIKPNIGKMEHSLYVDEARMEPLQLGVIAALTPEELELEMYDDRMEAIPYDRQTDLVAVTVETFTARRAYEIAGEFRKRGVRVILGGMHVRLMPEEASEHADSIFIGDAEKLWHAVIDDVKKGKLNKVYAGGIGIPHPGVYTRRDIFKGKGYLPITLTQFSRGCRYNCSFCVTSVYFNRTHCFRDVKEVIGEIESQERNLIFFVDDNIVANPDAAKKLFRELIPLNVKWVSQASIDMTQDKELMDLMVKSGCLGHVVGFESIDVKNLKWMNKTPNLNLFDGYDRQLKILRDHGLQLWAAFTLGHDFDTLDSIKRTLEFAVNNKFCFAAFNILMPYPQTPLYEKLKEENRLLYDGKWWLHPEYRFNYAAYEPKNMSADELTEACFEARKIFNSPASIIKRAFDFKTNMSSLYRLAIYASYNPLFRKEVFKKQGMIFGLNNMEQEK</sequence>
<feature type="domain" description="B12-binding" evidence="8">
    <location>
        <begin position="1"/>
        <end position="131"/>
    </location>
</feature>
<dbReference type="InterPro" id="IPR007197">
    <property type="entry name" value="rSAM"/>
</dbReference>
<dbReference type="GO" id="GO:0005829">
    <property type="term" value="C:cytosol"/>
    <property type="evidence" value="ECO:0007669"/>
    <property type="project" value="TreeGrafter"/>
</dbReference>
<dbReference type="PANTHER" id="PTHR43409">
    <property type="entry name" value="ANAEROBIC MAGNESIUM-PROTOPORPHYRIN IX MONOMETHYL ESTER CYCLASE-RELATED"/>
    <property type="match status" value="1"/>
</dbReference>
<evidence type="ECO:0000256" key="3">
    <source>
        <dbReference type="ARBA" id="ARBA00022679"/>
    </source>
</evidence>
<dbReference type="AlphaFoldDB" id="A0A069RKI9"/>
<dbReference type="SFLD" id="SFLDG01123">
    <property type="entry name" value="methyltransferase_(Class_B)"/>
    <property type="match status" value="1"/>
</dbReference>
<evidence type="ECO:0000259" key="8">
    <source>
        <dbReference type="PROSITE" id="PS51332"/>
    </source>
</evidence>
<dbReference type="Gene3D" id="3.80.30.20">
    <property type="entry name" value="tm_1862 like domain"/>
    <property type="match status" value="1"/>
</dbReference>
<reference evidence="10 11" key="1">
    <citation type="submission" date="2014-03" db="EMBL/GenBank/DDBJ databases">
        <title>Genome sequence of Clostridium litorale W6, DSM 5388.</title>
        <authorList>
            <person name="Poehlein A."/>
            <person name="Jagirdar A."/>
            <person name="Khonsari B."/>
            <person name="Chibani C.M."/>
            <person name="Gutierrez Gutierrez D.A."/>
            <person name="Davydova E."/>
            <person name="Alghaithi H.S."/>
            <person name="Nair K.P."/>
            <person name="Dhamotharan K."/>
            <person name="Chandran L."/>
            <person name="G W."/>
            <person name="Daniel R."/>
        </authorList>
    </citation>
    <scope>NUCLEOTIDE SEQUENCE [LARGE SCALE GENOMIC DNA]</scope>
    <source>
        <strain evidence="10 11">W6</strain>
    </source>
</reference>
<dbReference type="InterPro" id="IPR023404">
    <property type="entry name" value="rSAM_horseshoe"/>
</dbReference>
<dbReference type="GO" id="GO:0008168">
    <property type="term" value="F:methyltransferase activity"/>
    <property type="evidence" value="ECO:0007669"/>
    <property type="project" value="UniProtKB-KW"/>
</dbReference>
<comment type="caution">
    <text evidence="10">The sequence shown here is derived from an EMBL/GenBank/DDBJ whole genome shotgun (WGS) entry which is preliminary data.</text>
</comment>
<dbReference type="SFLD" id="SFLDG01082">
    <property type="entry name" value="B12-binding_domain_containing"/>
    <property type="match status" value="1"/>
</dbReference>
<feature type="domain" description="Radical SAM core" evidence="9">
    <location>
        <begin position="151"/>
        <end position="381"/>
    </location>
</feature>
<dbReference type="Pfam" id="PF04055">
    <property type="entry name" value="Radical_SAM"/>
    <property type="match status" value="1"/>
</dbReference>
<dbReference type="SMART" id="SM00729">
    <property type="entry name" value="Elp3"/>
    <property type="match status" value="1"/>
</dbReference>
<dbReference type="Proteomes" id="UP000027946">
    <property type="component" value="Unassembled WGS sequence"/>
</dbReference>
<accession>A0A069RKI9</accession>
<dbReference type="PANTHER" id="PTHR43409:SF7">
    <property type="entry name" value="BLL1977 PROTEIN"/>
    <property type="match status" value="1"/>
</dbReference>
<dbReference type="RefSeq" id="WP_038261131.1">
    <property type="nucleotide sequence ID" value="NZ_FSRH01000001.1"/>
</dbReference>
<evidence type="ECO:0000256" key="7">
    <source>
        <dbReference type="ARBA" id="ARBA00023014"/>
    </source>
</evidence>
<keyword evidence="6" id="KW-0408">Iron</keyword>
<name>A0A069RKI9_PEPLI</name>
<comment type="cofactor">
    <cofactor evidence="1">
        <name>[4Fe-4S] cluster</name>
        <dbReference type="ChEBI" id="CHEBI:49883"/>
    </cofactor>
</comment>
<dbReference type="OrthoDB" id="9801424at2"/>
<dbReference type="eggNOG" id="COG1032">
    <property type="taxonomic scope" value="Bacteria"/>
</dbReference>
<evidence type="ECO:0000256" key="5">
    <source>
        <dbReference type="ARBA" id="ARBA00022723"/>
    </source>
</evidence>
<gene>
    <name evidence="10" type="ORF">CLIT_2c02260</name>
</gene>
<evidence type="ECO:0000313" key="11">
    <source>
        <dbReference type="Proteomes" id="UP000027946"/>
    </source>
</evidence>
<proteinExistence type="predicted"/>
<dbReference type="STRING" id="1121324.CLIT_2c02260"/>
<evidence type="ECO:0000256" key="2">
    <source>
        <dbReference type="ARBA" id="ARBA00022603"/>
    </source>
</evidence>
<protein>
    <submittedName>
        <fullName evidence="10">Methyltransferase</fullName>
        <ecNumber evidence="10">2.1.1.-</ecNumber>
    </submittedName>
</protein>
<dbReference type="CDD" id="cd01335">
    <property type="entry name" value="Radical_SAM"/>
    <property type="match status" value="1"/>
</dbReference>
<dbReference type="PROSITE" id="PS51332">
    <property type="entry name" value="B12_BINDING"/>
    <property type="match status" value="1"/>
</dbReference>
<dbReference type="GO" id="GO:0032259">
    <property type="term" value="P:methylation"/>
    <property type="evidence" value="ECO:0007669"/>
    <property type="project" value="UniProtKB-KW"/>
</dbReference>
<keyword evidence="5" id="KW-0479">Metal-binding</keyword>
<dbReference type="GO" id="GO:0046872">
    <property type="term" value="F:metal ion binding"/>
    <property type="evidence" value="ECO:0007669"/>
    <property type="project" value="UniProtKB-KW"/>
</dbReference>
<dbReference type="GO" id="GO:0031419">
    <property type="term" value="F:cobalamin binding"/>
    <property type="evidence" value="ECO:0007669"/>
    <property type="project" value="InterPro"/>
</dbReference>
<evidence type="ECO:0000313" key="10">
    <source>
        <dbReference type="EMBL" id="KDR96620.1"/>
    </source>
</evidence>
<dbReference type="SFLD" id="SFLDS00029">
    <property type="entry name" value="Radical_SAM"/>
    <property type="match status" value="1"/>
</dbReference>
<dbReference type="InterPro" id="IPR006158">
    <property type="entry name" value="Cobalamin-bd"/>
</dbReference>
<keyword evidence="2 10" id="KW-0489">Methyltransferase</keyword>
<dbReference type="GO" id="GO:0051539">
    <property type="term" value="F:4 iron, 4 sulfur cluster binding"/>
    <property type="evidence" value="ECO:0007669"/>
    <property type="project" value="UniProtKB-KW"/>
</dbReference>
<evidence type="ECO:0000256" key="4">
    <source>
        <dbReference type="ARBA" id="ARBA00022691"/>
    </source>
</evidence>
<evidence type="ECO:0000256" key="6">
    <source>
        <dbReference type="ARBA" id="ARBA00023004"/>
    </source>
</evidence>
<dbReference type="SUPFAM" id="SSF102114">
    <property type="entry name" value="Radical SAM enzymes"/>
    <property type="match status" value="1"/>
</dbReference>
<organism evidence="10 11">
    <name type="scientific">Peptoclostridium litorale DSM 5388</name>
    <dbReference type="NCBI Taxonomy" id="1121324"/>
    <lineage>
        <taxon>Bacteria</taxon>
        <taxon>Bacillati</taxon>
        <taxon>Bacillota</taxon>
        <taxon>Clostridia</taxon>
        <taxon>Peptostreptococcales</taxon>
        <taxon>Peptoclostridiaceae</taxon>
        <taxon>Peptoclostridium</taxon>
    </lineage>
</organism>
<keyword evidence="3 10" id="KW-0808">Transferase</keyword>
<dbReference type="EC" id="2.1.1.-" evidence="10"/>